<dbReference type="OrthoDB" id="2103793at2759"/>
<dbReference type="AlphaFoldDB" id="A0A4P9W108"/>
<evidence type="ECO:0000256" key="4">
    <source>
        <dbReference type="ARBA" id="ARBA00023128"/>
    </source>
</evidence>
<evidence type="ECO:0000256" key="2">
    <source>
        <dbReference type="ARBA" id="ARBA00022692"/>
    </source>
</evidence>
<evidence type="ECO:0000256" key="6">
    <source>
        <dbReference type="SAM" id="MobiDB-lite"/>
    </source>
</evidence>
<accession>A0A4P9W108</accession>
<evidence type="ECO:0000256" key="5">
    <source>
        <dbReference type="ARBA" id="ARBA00023136"/>
    </source>
</evidence>
<dbReference type="GO" id="GO:0032865">
    <property type="term" value="C:ERMES complex"/>
    <property type="evidence" value="ECO:0007669"/>
    <property type="project" value="InterPro"/>
</dbReference>
<feature type="region of interest" description="Disordered" evidence="6">
    <location>
        <begin position="91"/>
        <end position="124"/>
    </location>
</feature>
<name>A0A4P9W108_9FUNG</name>
<dbReference type="PANTHER" id="PTHR28035">
    <property type="entry name" value="MITOCHONDRIAL DISTRIBUTION AND MORPHOLOGY PROTEIN 10"/>
    <property type="match status" value="1"/>
</dbReference>
<keyword evidence="5" id="KW-0472">Membrane</keyword>
<dbReference type="GO" id="GO:0070096">
    <property type="term" value="P:mitochondrial outer membrane translocase complex assembly"/>
    <property type="evidence" value="ECO:0007669"/>
    <property type="project" value="TreeGrafter"/>
</dbReference>
<dbReference type="InterPro" id="IPR023614">
    <property type="entry name" value="Porin_dom_sf"/>
</dbReference>
<dbReference type="GO" id="GO:0001401">
    <property type="term" value="C:SAM complex"/>
    <property type="evidence" value="ECO:0007669"/>
    <property type="project" value="TreeGrafter"/>
</dbReference>
<dbReference type="GO" id="GO:0015914">
    <property type="term" value="P:phospholipid transport"/>
    <property type="evidence" value="ECO:0007669"/>
    <property type="project" value="TreeGrafter"/>
</dbReference>
<dbReference type="GO" id="GO:0051654">
    <property type="term" value="P:establishment of mitochondrion localization"/>
    <property type="evidence" value="ECO:0007669"/>
    <property type="project" value="TreeGrafter"/>
</dbReference>
<organism evidence="7 8">
    <name type="scientific">Blyttiomyces helicus</name>
    <dbReference type="NCBI Taxonomy" id="388810"/>
    <lineage>
        <taxon>Eukaryota</taxon>
        <taxon>Fungi</taxon>
        <taxon>Fungi incertae sedis</taxon>
        <taxon>Chytridiomycota</taxon>
        <taxon>Chytridiomycota incertae sedis</taxon>
        <taxon>Chytridiomycetes</taxon>
        <taxon>Chytridiomycetes incertae sedis</taxon>
        <taxon>Blyttiomyces</taxon>
    </lineage>
</organism>
<dbReference type="Gene3D" id="2.40.160.10">
    <property type="entry name" value="Porin"/>
    <property type="match status" value="1"/>
</dbReference>
<protein>
    <recommendedName>
        <fullName evidence="9">Mitochondrial distribution and morphology protein 10</fullName>
    </recommendedName>
</protein>
<dbReference type="Proteomes" id="UP000269721">
    <property type="component" value="Unassembled WGS sequence"/>
</dbReference>
<dbReference type="GO" id="GO:0045040">
    <property type="term" value="P:protein insertion into mitochondrial outer membrane"/>
    <property type="evidence" value="ECO:0007669"/>
    <property type="project" value="TreeGrafter"/>
</dbReference>
<keyword evidence="3" id="KW-1000">Mitochondrion outer membrane</keyword>
<keyword evidence="2" id="KW-0812">Transmembrane</keyword>
<keyword evidence="1" id="KW-1134">Transmembrane beta strand</keyword>
<evidence type="ECO:0000256" key="1">
    <source>
        <dbReference type="ARBA" id="ARBA00022452"/>
    </source>
</evidence>
<dbReference type="EMBL" id="KZ999191">
    <property type="protein sequence ID" value="RKO85322.1"/>
    <property type="molecule type" value="Genomic_DNA"/>
</dbReference>
<evidence type="ECO:0000313" key="8">
    <source>
        <dbReference type="Proteomes" id="UP000269721"/>
    </source>
</evidence>
<dbReference type="InterPro" id="IPR027539">
    <property type="entry name" value="Mdm10"/>
</dbReference>
<gene>
    <name evidence="7" type="ORF">BDK51DRAFT_32440</name>
</gene>
<keyword evidence="4" id="KW-0496">Mitochondrion</keyword>
<dbReference type="GO" id="GO:1990456">
    <property type="term" value="P:mitochondrion-endoplasmic reticulum membrane tethering"/>
    <property type="evidence" value="ECO:0007669"/>
    <property type="project" value="TreeGrafter"/>
</dbReference>
<reference evidence="8" key="1">
    <citation type="journal article" date="2018" name="Nat. Microbiol.">
        <title>Leveraging single-cell genomics to expand the fungal tree of life.</title>
        <authorList>
            <person name="Ahrendt S.R."/>
            <person name="Quandt C.A."/>
            <person name="Ciobanu D."/>
            <person name="Clum A."/>
            <person name="Salamov A."/>
            <person name="Andreopoulos B."/>
            <person name="Cheng J.F."/>
            <person name="Woyke T."/>
            <person name="Pelin A."/>
            <person name="Henrissat B."/>
            <person name="Reynolds N.K."/>
            <person name="Benny G.L."/>
            <person name="Smith M.E."/>
            <person name="James T.Y."/>
            <person name="Grigoriev I.V."/>
        </authorList>
    </citation>
    <scope>NUCLEOTIDE SEQUENCE [LARGE SCALE GENOMIC DNA]</scope>
</reference>
<evidence type="ECO:0008006" key="9">
    <source>
        <dbReference type="Google" id="ProtNLM"/>
    </source>
</evidence>
<keyword evidence="8" id="KW-1185">Reference proteome</keyword>
<dbReference type="Pfam" id="PF12519">
    <property type="entry name" value="MDM10"/>
    <property type="match status" value="1"/>
</dbReference>
<proteinExistence type="predicted"/>
<evidence type="ECO:0000256" key="3">
    <source>
        <dbReference type="ARBA" id="ARBA00022787"/>
    </source>
</evidence>
<evidence type="ECO:0000313" key="7">
    <source>
        <dbReference type="EMBL" id="RKO85322.1"/>
    </source>
</evidence>
<dbReference type="PANTHER" id="PTHR28035:SF1">
    <property type="entry name" value="MITOCHONDRIAL DISTRIBUTION AND MORPHOLOGY PROTEIN 10"/>
    <property type="match status" value="1"/>
</dbReference>
<sequence>MVLDFMEHCLRTYYRHGIRWSEEHYYSSLCEDSKRILDFPTPTGLKLTLGKTVAPQFKSCHSLGIPTVRSIGFLFSSIPVELPPVDLADGGWSDSEKLRPSSASSANGGVPPPPLAETEPAPRDPRPYLLYGRLFEDWRLEALATKSLSDRTLFVASGLSSWDGSATAGGRDSGTGMGADPSKFTTQIFHRTPNWCGEAIYSTDDHVVGLSGLYRIQGTNWAAGSELYYTGKERSGGLSVGGRYRVSHGPNARSTLTLLASPMMGHVSSAYTTTIRPNLTMATRYDLNVYSYEADVAVGLEYAHGKTDQVVKAKISLMQGLALKLEGRYQQAVFSVGLMTQFTVNPRRSIGVEVQIF</sequence>